<dbReference type="RefSeq" id="WP_002731008.1">
    <property type="nucleotide sequence ID" value="NZ_CAHP01000053.1"/>
</dbReference>
<evidence type="ECO:0000256" key="4">
    <source>
        <dbReference type="ARBA" id="ARBA00022741"/>
    </source>
</evidence>
<dbReference type="Gene3D" id="3.40.50.300">
    <property type="entry name" value="P-loop containing nucleotide triphosphate hydrolases"/>
    <property type="match status" value="1"/>
</dbReference>
<comment type="similarity">
    <text evidence="10 11 14 15">Belongs to the peptidase S16 family.</text>
</comment>
<keyword evidence="19" id="KW-1185">Reference proteome</keyword>
<dbReference type="Proteomes" id="UP000004169">
    <property type="component" value="Unassembled WGS sequence"/>
</dbReference>
<comment type="function">
    <text evidence="10">ATP-dependent serine protease that mediates the selective degradation of mutant and abnormal proteins as well as certain short-lived regulatory proteins. Required for cellular homeostasis and for survival from DNA damage and developmental changes induced by stress. Degrades polypeptides processively to yield small peptide fragments that are 5 to 10 amino acids long. Binds to DNA in a double-stranded, site-specific manner.</text>
</comment>
<evidence type="ECO:0000256" key="8">
    <source>
        <dbReference type="ARBA" id="ARBA00023016"/>
    </source>
</evidence>
<dbReference type="GO" id="GO:0005737">
    <property type="term" value="C:cytoplasm"/>
    <property type="evidence" value="ECO:0007669"/>
    <property type="project" value="UniProtKB-SubCell"/>
</dbReference>
<feature type="binding site" evidence="10 13">
    <location>
        <begin position="355"/>
        <end position="362"/>
    </location>
    <ligand>
        <name>ATP</name>
        <dbReference type="ChEBI" id="CHEBI:30616"/>
    </ligand>
</feature>
<dbReference type="EMBL" id="CAHP01000053">
    <property type="protein sequence ID" value="CCG43033.1"/>
    <property type="molecule type" value="Genomic_DNA"/>
</dbReference>
<dbReference type="NCBIfam" id="NF008053">
    <property type="entry name" value="PRK10787.1"/>
    <property type="match status" value="1"/>
</dbReference>
<evidence type="ECO:0000256" key="13">
    <source>
        <dbReference type="PIRSR" id="PIRSR001174-2"/>
    </source>
</evidence>
<sequence>MVEAPHDDIFPVLPLRDIVVFPHMIVPLFVGRDKSVRALEDVMREDKQILLVAQKNAAQDDPTTDDIYAVGTVSTVLQLLKLPDGTVKVLVEGGRRAQITGFTENESFFQAHAESIVERTGNQQELEALSRSVVAQFEQYIKLNKKIPPEVLVSINQIEDAAKLADTVASHLALKIADKQELLEIEVVSERLERVYSYMEGEIGVLQVEKKIRNRVKRQMEKTQREYYLNEQMKAIQKELGETEDGKDEIAEIEERIAKTKLTTEAREKALAELKKLKSMSPMSAEATVVRNYLDWMLTIPWKKRSKVKKDVALAEKVLNADHYGLEKVKERILEYLSVQIRTDKVRGPILCLVGPPGVGKTSLGKSIAHATGRNFVRMSLGGVRDEAEVRGHRRTYIGSMPGKIIQGMKKAKSSNPLFLLDEIDKLGADWRGDPASALLEVLDPEQNASFNDHYLEVDYDLSDVMFVTTANTMRMPQPLLDRMEIIRLSGYTEDEKVEIAKRHLLGKVVKAAGLRPGEWSISDESLRHIVRYYTREAGVRNMERELANLARKAVKEIVSKGKDKVNVTPRNLEKYAGIRRYHFGEVEDTDLVGVVTGLAWTEVGGELLTIEAVSMPGKGTFAHTGKLGDVMQESVQAARSYVRSRSVSLGIKPTAFEKRDIHVHVPEGATPKDGPSAGVAMCTAIVSVLTGIAVRRDVAMTGEITLRGRVLPIGGLKEKLLAALRGGIKTVLIPKDNEKDLAEIPDNVKKGLTILPVATADEVLKHALVRMPAAIEWDETEGATPAKVAAEGDTAAVGGVLTH</sequence>
<feature type="active site" evidence="10 12">
    <location>
        <position position="720"/>
    </location>
</feature>
<evidence type="ECO:0000256" key="1">
    <source>
        <dbReference type="ARBA" id="ARBA00004496"/>
    </source>
</evidence>
<dbReference type="PRINTS" id="PR00830">
    <property type="entry name" value="ENDOLAPTASE"/>
</dbReference>
<protein>
    <recommendedName>
        <fullName evidence="10 11">Lon protease</fullName>
        <ecNumber evidence="10 11">3.4.21.53</ecNumber>
    </recommendedName>
    <alternativeName>
        <fullName evidence="10">ATP-dependent protease La</fullName>
    </alternativeName>
</protein>
<dbReference type="FunFam" id="3.30.230.10:FF:000010">
    <property type="entry name" value="Lon protease"/>
    <property type="match status" value="1"/>
</dbReference>
<dbReference type="GO" id="GO:0004252">
    <property type="term" value="F:serine-type endopeptidase activity"/>
    <property type="evidence" value="ECO:0007669"/>
    <property type="project" value="UniProtKB-UniRule"/>
</dbReference>
<dbReference type="PANTHER" id="PTHR10046">
    <property type="entry name" value="ATP DEPENDENT LON PROTEASE FAMILY MEMBER"/>
    <property type="match status" value="1"/>
</dbReference>
<gene>
    <name evidence="10 18" type="primary">lon</name>
    <name evidence="18" type="ORF">PHAMO_570028</name>
</gene>
<dbReference type="InterPro" id="IPR003593">
    <property type="entry name" value="AAA+_ATPase"/>
</dbReference>
<evidence type="ECO:0000259" key="17">
    <source>
        <dbReference type="PROSITE" id="PS51787"/>
    </source>
</evidence>
<keyword evidence="5 10" id="KW-0378">Hydrolase</keyword>
<dbReference type="PROSITE" id="PS51787">
    <property type="entry name" value="LON_N"/>
    <property type="match status" value="1"/>
</dbReference>
<dbReference type="eggNOG" id="COG0466">
    <property type="taxonomic scope" value="Bacteria"/>
</dbReference>
<dbReference type="Gene3D" id="2.30.130.40">
    <property type="entry name" value="LON domain-like"/>
    <property type="match status" value="1"/>
</dbReference>
<evidence type="ECO:0000256" key="11">
    <source>
        <dbReference type="PIRNR" id="PIRNR001174"/>
    </source>
</evidence>
<evidence type="ECO:0000256" key="10">
    <source>
        <dbReference type="HAMAP-Rule" id="MF_01973"/>
    </source>
</evidence>
<dbReference type="InterPro" id="IPR027417">
    <property type="entry name" value="P-loop_NTPase"/>
</dbReference>
<dbReference type="InterPro" id="IPR014721">
    <property type="entry name" value="Ribsml_uS5_D2-typ_fold_subgr"/>
</dbReference>
<keyword evidence="7 10" id="KW-0067">ATP-binding</keyword>
<dbReference type="InterPro" id="IPR015947">
    <property type="entry name" value="PUA-like_sf"/>
</dbReference>
<dbReference type="PIRSF" id="PIRSF001174">
    <property type="entry name" value="Lon_proteas"/>
    <property type="match status" value="1"/>
</dbReference>
<feature type="active site" evidence="10 12">
    <location>
        <position position="677"/>
    </location>
</feature>
<dbReference type="SUPFAM" id="SSF52540">
    <property type="entry name" value="P-loop containing nucleoside triphosphate hydrolases"/>
    <property type="match status" value="1"/>
</dbReference>
<dbReference type="PROSITE" id="PS01046">
    <property type="entry name" value="LON_SER"/>
    <property type="match status" value="1"/>
</dbReference>
<reference evidence="18 19" key="1">
    <citation type="journal article" date="2012" name="J. Bacteriol.">
        <title>Draft Genome Sequence of the Purple Photosynthetic Bacterium Phaeospirillum molischianum DSM120, a Particularly Versatile Bacterium.</title>
        <authorList>
            <person name="Duquesne K."/>
            <person name="Prima V."/>
            <person name="Ji B."/>
            <person name="Rouy Z."/>
            <person name="Medigue C."/>
            <person name="Talla E."/>
            <person name="Sturgis J.N."/>
        </authorList>
    </citation>
    <scope>NUCLEOTIDE SEQUENCE [LARGE SCALE GENOMIC DNA]</scope>
    <source>
        <strain evidence="19">DSM120</strain>
    </source>
</reference>
<evidence type="ECO:0000256" key="6">
    <source>
        <dbReference type="ARBA" id="ARBA00022825"/>
    </source>
</evidence>
<evidence type="ECO:0000256" key="9">
    <source>
        <dbReference type="ARBA" id="ARBA00050665"/>
    </source>
</evidence>
<feature type="domain" description="Lon proteolytic" evidence="16">
    <location>
        <begin position="590"/>
        <end position="771"/>
    </location>
</feature>
<feature type="domain" description="Lon N-terminal" evidence="17">
    <location>
        <begin position="10"/>
        <end position="203"/>
    </location>
</feature>
<evidence type="ECO:0000256" key="14">
    <source>
        <dbReference type="PROSITE-ProRule" id="PRU01122"/>
    </source>
</evidence>
<dbReference type="OrthoDB" id="9803599at2"/>
<dbReference type="FunFam" id="1.20.5.5270:FF:000002">
    <property type="entry name" value="Lon protease homolog"/>
    <property type="match status" value="1"/>
</dbReference>
<comment type="caution">
    <text evidence="18">The sequence shown here is derived from an EMBL/GenBank/DDBJ whole genome shotgun (WGS) entry which is preliminary data.</text>
</comment>
<accession>H8FXE5</accession>
<dbReference type="FunFam" id="3.40.50.300:FF:000021">
    <property type="entry name" value="Lon protease homolog"/>
    <property type="match status" value="1"/>
</dbReference>
<evidence type="ECO:0000256" key="5">
    <source>
        <dbReference type="ARBA" id="ARBA00022801"/>
    </source>
</evidence>
<dbReference type="InterPro" id="IPR027543">
    <property type="entry name" value="Lon_bac"/>
</dbReference>
<evidence type="ECO:0000259" key="16">
    <source>
        <dbReference type="PROSITE" id="PS51786"/>
    </source>
</evidence>
<evidence type="ECO:0000256" key="2">
    <source>
        <dbReference type="ARBA" id="ARBA00022490"/>
    </source>
</evidence>
<dbReference type="Gene3D" id="1.20.58.1480">
    <property type="match status" value="1"/>
</dbReference>
<name>H8FXE5_MAGML</name>
<dbReference type="SMART" id="SM00464">
    <property type="entry name" value="LON"/>
    <property type="match status" value="1"/>
</dbReference>
<dbReference type="InterPro" id="IPR046336">
    <property type="entry name" value="Lon_prtase_N_sf"/>
</dbReference>
<keyword evidence="6 10" id="KW-0720">Serine protease</keyword>
<dbReference type="InterPro" id="IPR054594">
    <property type="entry name" value="Lon_lid"/>
</dbReference>
<comment type="subunit">
    <text evidence="10 11">Homohexamer. Organized in a ring with a central cavity.</text>
</comment>
<dbReference type="HAMAP" id="MF_01973">
    <property type="entry name" value="lon_bact"/>
    <property type="match status" value="1"/>
</dbReference>
<comment type="subcellular location">
    <subcellularLocation>
        <location evidence="1 10 11">Cytoplasm</location>
    </subcellularLocation>
</comment>
<dbReference type="Pfam" id="PF02190">
    <property type="entry name" value="LON_substr_bdg"/>
    <property type="match status" value="1"/>
</dbReference>
<dbReference type="SUPFAM" id="SSF88697">
    <property type="entry name" value="PUA domain-like"/>
    <property type="match status" value="1"/>
</dbReference>
<dbReference type="GO" id="GO:0034605">
    <property type="term" value="P:cellular response to heat"/>
    <property type="evidence" value="ECO:0007669"/>
    <property type="project" value="UniProtKB-UniRule"/>
</dbReference>
<dbReference type="AlphaFoldDB" id="H8FXE5"/>
<evidence type="ECO:0000256" key="12">
    <source>
        <dbReference type="PIRSR" id="PIRSR001174-1"/>
    </source>
</evidence>
<evidence type="ECO:0000256" key="7">
    <source>
        <dbReference type="ARBA" id="ARBA00022840"/>
    </source>
</evidence>
<dbReference type="InterPro" id="IPR008269">
    <property type="entry name" value="Lon_proteolytic"/>
</dbReference>
<dbReference type="STRING" id="1150626.PHAMO_570028"/>
<dbReference type="GO" id="GO:0016887">
    <property type="term" value="F:ATP hydrolysis activity"/>
    <property type="evidence" value="ECO:0007669"/>
    <property type="project" value="UniProtKB-UniRule"/>
</dbReference>
<dbReference type="NCBIfam" id="TIGR00763">
    <property type="entry name" value="lon"/>
    <property type="match status" value="1"/>
</dbReference>
<comment type="induction">
    <text evidence="10">By heat shock.</text>
</comment>
<dbReference type="InterPro" id="IPR003959">
    <property type="entry name" value="ATPase_AAA_core"/>
</dbReference>
<dbReference type="GO" id="GO:0043565">
    <property type="term" value="F:sequence-specific DNA binding"/>
    <property type="evidence" value="ECO:0007669"/>
    <property type="project" value="UniProtKB-UniRule"/>
</dbReference>
<dbReference type="PROSITE" id="PS51786">
    <property type="entry name" value="LON_PROTEOLYTIC"/>
    <property type="match status" value="1"/>
</dbReference>
<evidence type="ECO:0000313" key="18">
    <source>
        <dbReference type="EMBL" id="CCG43033.1"/>
    </source>
</evidence>
<dbReference type="SUPFAM" id="SSF54211">
    <property type="entry name" value="Ribosomal protein S5 domain 2-like"/>
    <property type="match status" value="1"/>
</dbReference>
<dbReference type="Pfam" id="PF05362">
    <property type="entry name" value="Lon_C"/>
    <property type="match status" value="1"/>
</dbReference>
<dbReference type="InterPro" id="IPR004815">
    <property type="entry name" value="Lon_bac/euk-typ"/>
</dbReference>
<proteinExistence type="evidence at transcript level"/>
<dbReference type="GO" id="GO:0006515">
    <property type="term" value="P:protein quality control for misfolded or incompletely synthesized proteins"/>
    <property type="evidence" value="ECO:0007669"/>
    <property type="project" value="UniProtKB-UniRule"/>
</dbReference>
<dbReference type="InterPro" id="IPR008268">
    <property type="entry name" value="Peptidase_S16_AS"/>
</dbReference>
<dbReference type="MEROPS" id="S16.001"/>
<dbReference type="Gene3D" id="1.10.8.60">
    <property type="match status" value="1"/>
</dbReference>
<keyword evidence="4 10" id="KW-0547">Nucleotide-binding</keyword>
<keyword evidence="2 10" id="KW-0963">Cytoplasm</keyword>
<dbReference type="CDD" id="cd19500">
    <property type="entry name" value="RecA-like_Lon"/>
    <property type="match status" value="1"/>
</dbReference>
<dbReference type="SMART" id="SM00382">
    <property type="entry name" value="AAA"/>
    <property type="match status" value="1"/>
</dbReference>
<dbReference type="InterPro" id="IPR020568">
    <property type="entry name" value="Ribosomal_Su5_D2-typ_SF"/>
</dbReference>
<dbReference type="GO" id="GO:0004176">
    <property type="term" value="F:ATP-dependent peptidase activity"/>
    <property type="evidence" value="ECO:0007669"/>
    <property type="project" value="UniProtKB-UniRule"/>
</dbReference>
<dbReference type="Pfam" id="PF22667">
    <property type="entry name" value="Lon_lid"/>
    <property type="match status" value="1"/>
</dbReference>
<evidence type="ECO:0000313" key="19">
    <source>
        <dbReference type="Proteomes" id="UP000004169"/>
    </source>
</evidence>
<comment type="catalytic activity">
    <reaction evidence="9 10 11 14">
        <text>Hydrolysis of proteins in presence of ATP.</text>
        <dbReference type="EC" id="3.4.21.53"/>
    </reaction>
</comment>
<evidence type="ECO:0000256" key="15">
    <source>
        <dbReference type="RuleBase" id="RU000591"/>
    </source>
</evidence>
<dbReference type="GO" id="GO:0005524">
    <property type="term" value="F:ATP binding"/>
    <property type="evidence" value="ECO:0007669"/>
    <property type="project" value="UniProtKB-UniRule"/>
</dbReference>
<dbReference type="Gene3D" id="1.20.5.5270">
    <property type="match status" value="1"/>
</dbReference>
<keyword evidence="3 10" id="KW-0645">Protease</keyword>
<dbReference type="InterPro" id="IPR027065">
    <property type="entry name" value="Lon_Prtase"/>
</dbReference>
<evidence type="ECO:0000256" key="3">
    <source>
        <dbReference type="ARBA" id="ARBA00022670"/>
    </source>
</evidence>
<dbReference type="Gene3D" id="3.30.230.10">
    <property type="match status" value="1"/>
</dbReference>
<dbReference type="InterPro" id="IPR003111">
    <property type="entry name" value="Lon_prtase_N"/>
</dbReference>
<organism evidence="18 19">
    <name type="scientific">Magnetospirillum molischianum DSM 120</name>
    <dbReference type="NCBI Taxonomy" id="1150626"/>
    <lineage>
        <taxon>Bacteria</taxon>
        <taxon>Pseudomonadati</taxon>
        <taxon>Pseudomonadota</taxon>
        <taxon>Alphaproteobacteria</taxon>
        <taxon>Rhodospirillales</taxon>
        <taxon>Rhodospirillaceae</taxon>
        <taxon>Magnetospirillum</taxon>
    </lineage>
</organism>
<keyword evidence="8 10" id="KW-0346">Stress response</keyword>
<dbReference type="EC" id="3.4.21.53" evidence="10 11"/>
<dbReference type="Pfam" id="PF00004">
    <property type="entry name" value="AAA"/>
    <property type="match status" value="1"/>
</dbReference>
<dbReference type="FunFam" id="1.20.58.1480:FF:000001">
    <property type="entry name" value="Lon protease"/>
    <property type="match status" value="1"/>
</dbReference>